<comment type="caution">
    <text evidence="2">The sequence shown here is derived from an EMBL/GenBank/DDBJ whole genome shotgun (WGS) entry which is preliminary data.</text>
</comment>
<accession>A0ABX0XJE8</accession>
<dbReference type="GO" id="GO:0003677">
    <property type="term" value="F:DNA binding"/>
    <property type="evidence" value="ECO:0007669"/>
    <property type="project" value="UniProtKB-KW"/>
</dbReference>
<evidence type="ECO:0000259" key="1">
    <source>
        <dbReference type="SMART" id="SM00421"/>
    </source>
</evidence>
<dbReference type="InterPro" id="IPR036388">
    <property type="entry name" value="WH-like_DNA-bd_sf"/>
</dbReference>
<keyword evidence="2" id="KW-0238">DNA-binding</keyword>
<dbReference type="RefSeq" id="WP_167952474.1">
    <property type="nucleotide sequence ID" value="NZ_JAATJE010000001.1"/>
</dbReference>
<dbReference type="SUPFAM" id="SSF46894">
    <property type="entry name" value="C-terminal effector domain of the bipartite response regulators"/>
    <property type="match status" value="1"/>
</dbReference>
<feature type="domain" description="HTH luxR-type" evidence="1">
    <location>
        <begin position="270"/>
        <end position="327"/>
    </location>
</feature>
<dbReference type="InterPro" id="IPR016032">
    <property type="entry name" value="Sig_transdc_resp-reg_C-effctor"/>
</dbReference>
<sequence length="343" mass="36767">MAHGLEEDDSVATLTLLTEQFGQAVGADGTALMLRTSGGDDGTLSVLGLGGDCAGPAAPEMPTSDDDLAALASQDGGPHWILRRFPVSRDGATYLLLGAMFRRARSGSTRVVAEAEQRFQPLFAGFARLWGRDRASERRLAGYASALNHSDMGVILLDREADILFANDVATALLDSSNGIRRRRQSIGATDLSDAVKLQIAIDHVITAEADRTSRAPIISLKRGIGKRPLILSVLAPKVASAGARDVAAILYICDPEQDLMPLMHAACRFYRLSPVETRLASTLASGATLTEAAEALHIKEQTARSYLKQVFIKTGTRRQGELIRVMLTSISRAAPKADFDII</sequence>
<dbReference type="InterPro" id="IPR000792">
    <property type="entry name" value="Tscrpt_reg_LuxR_C"/>
</dbReference>
<reference evidence="2 3" key="1">
    <citation type="submission" date="2020-03" db="EMBL/GenBank/DDBJ databases">
        <title>Genomic Encyclopedia of Type Strains, Phase IV (KMG-IV): sequencing the most valuable type-strain genomes for metagenomic binning, comparative biology and taxonomic classification.</title>
        <authorList>
            <person name="Goeker M."/>
        </authorList>
    </citation>
    <scope>NUCLEOTIDE SEQUENCE [LARGE SCALE GENOMIC DNA]</scope>
    <source>
        <strain evidence="2 3">DSM 27651</strain>
    </source>
</reference>
<protein>
    <submittedName>
        <fullName evidence="2">DNA-binding CsgD family transcriptional regulator/PAS domain-containing protein</fullName>
    </submittedName>
</protein>
<dbReference type="Gene3D" id="1.10.10.10">
    <property type="entry name" value="Winged helix-like DNA-binding domain superfamily/Winged helix DNA-binding domain"/>
    <property type="match status" value="1"/>
</dbReference>
<proteinExistence type="predicted"/>
<evidence type="ECO:0000313" key="3">
    <source>
        <dbReference type="Proteomes" id="UP000734218"/>
    </source>
</evidence>
<organism evidence="2 3">
    <name type="scientific">Sphingomonas jejuensis</name>
    <dbReference type="NCBI Taxonomy" id="904715"/>
    <lineage>
        <taxon>Bacteria</taxon>
        <taxon>Pseudomonadati</taxon>
        <taxon>Pseudomonadota</taxon>
        <taxon>Alphaproteobacteria</taxon>
        <taxon>Sphingomonadales</taxon>
        <taxon>Sphingomonadaceae</taxon>
        <taxon>Sphingomonas</taxon>
    </lineage>
</organism>
<evidence type="ECO:0000313" key="2">
    <source>
        <dbReference type="EMBL" id="NJC32926.1"/>
    </source>
</evidence>
<dbReference type="EMBL" id="JAATJE010000001">
    <property type="protein sequence ID" value="NJC32926.1"/>
    <property type="molecule type" value="Genomic_DNA"/>
</dbReference>
<gene>
    <name evidence="2" type="ORF">GGR88_000400</name>
</gene>
<dbReference type="SMART" id="SM00421">
    <property type="entry name" value="HTH_LUXR"/>
    <property type="match status" value="1"/>
</dbReference>
<keyword evidence="3" id="KW-1185">Reference proteome</keyword>
<name>A0ABX0XJE8_9SPHN</name>
<dbReference type="Proteomes" id="UP000734218">
    <property type="component" value="Unassembled WGS sequence"/>
</dbReference>